<sequence length="611" mass="67977">MRRLLLALCAAMALSPLVSRTASAEPRHAIAMQGEPALPPDYRHFSYVNPNAPKGGSITYCVIGSFDNLNPFIVKSLRTTARGVIDVIFGNLVFESLMTRNADEAFSLYGLLAETIDITPDRKTVEFNLNPNAKWSDGKPVTPEDVLFTYEVYTEKGRPPYSDRMAKVAKLEKTGEHSVRFTFNEHADREFPLIIALTPIVPKHAFDKETFDQTTLKPVTGSGPYRIAEVEPGERVIFERNPDYWGKDLPAKRGFDNYDRITIEYFLNANSQFEAFKKGICSAYAGPIYTGLDPTQVARDFDFPAFKAGDVVVESFERNLPPVVTGFLFNTRLPKFADVRVRRALAMLYDFEWANKNIFDGKFERTASYWQNSELSALGRPASEKEKALLAPFPGSVLPEVMDGTWRPAATDGSGRDRAVLRSAFELLKSAGFAMNGGALTGPDGQPFGFEILTASQGEERLASIYQRTLQKLGIAVSIRSVDDAQIQQRKQRFDFEVVIGSTGFSGTLSPGIELIGRWGSEARDAEGSFNLAGVADPAVDAMIDAMLNARDKEDYVAAVRALDRLLISGAYMVPMQHNTEQSVAYWTYLAHPDKTPIFGFQLPTWWRKPE</sequence>
<organism evidence="6 7">
    <name type="scientific">Mesorhizobium alhagi CCNWXJ12-2</name>
    <dbReference type="NCBI Taxonomy" id="1107882"/>
    <lineage>
        <taxon>Bacteria</taxon>
        <taxon>Pseudomonadati</taxon>
        <taxon>Pseudomonadota</taxon>
        <taxon>Alphaproteobacteria</taxon>
        <taxon>Hyphomicrobiales</taxon>
        <taxon>Phyllobacteriaceae</taxon>
        <taxon>Allomesorhizobium</taxon>
    </lineage>
</organism>
<dbReference type="AlphaFoldDB" id="H0HSR3"/>
<dbReference type="PANTHER" id="PTHR30290">
    <property type="entry name" value="PERIPLASMIC BINDING COMPONENT OF ABC TRANSPORTER"/>
    <property type="match status" value="1"/>
</dbReference>
<dbReference type="GO" id="GO:0030288">
    <property type="term" value="C:outer membrane-bounded periplasmic space"/>
    <property type="evidence" value="ECO:0007669"/>
    <property type="project" value="TreeGrafter"/>
</dbReference>
<dbReference type="PIRSF" id="PIRSF002741">
    <property type="entry name" value="MppA"/>
    <property type="match status" value="1"/>
</dbReference>
<evidence type="ECO:0000256" key="2">
    <source>
        <dbReference type="ARBA" id="ARBA00005695"/>
    </source>
</evidence>
<accession>H0HSR3</accession>
<comment type="similarity">
    <text evidence="2">Belongs to the bacterial solute-binding protein 5 family.</text>
</comment>
<dbReference type="GO" id="GO:0043190">
    <property type="term" value="C:ATP-binding cassette (ABC) transporter complex"/>
    <property type="evidence" value="ECO:0007669"/>
    <property type="project" value="InterPro"/>
</dbReference>
<evidence type="ECO:0000313" key="7">
    <source>
        <dbReference type="Proteomes" id="UP000003250"/>
    </source>
</evidence>
<dbReference type="GO" id="GO:0042884">
    <property type="term" value="P:microcin transport"/>
    <property type="evidence" value="ECO:0007669"/>
    <property type="project" value="TreeGrafter"/>
</dbReference>
<evidence type="ECO:0000313" key="6">
    <source>
        <dbReference type="EMBL" id="EHK56251.1"/>
    </source>
</evidence>
<dbReference type="InterPro" id="IPR000914">
    <property type="entry name" value="SBP_5_dom"/>
</dbReference>
<dbReference type="GO" id="GO:0015833">
    <property type="term" value="P:peptide transport"/>
    <property type="evidence" value="ECO:0007669"/>
    <property type="project" value="TreeGrafter"/>
</dbReference>
<dbReference type="Gene3D" id="3.10.105.10">
    <property type="entry name" value="Dipeptide-binding Protein, Domain 3"/>
    <property type="match status" value="1"/>
</dbReference>
<dbReference type="Proteomes" id="UP000003250">
    <property type="component" value="Unassembled WGS sequence"/>
</dbReference>
<dbReference type="InterPro" id="IPR030678">
    <property type="entry name" value="Peptide/Ni-bd"/>
</dbReference>
<dbReference type="GO" id="GO:1904680">
    <property type="term" value="F:peptide transmembrane transporter activity"/>
    <property type="evidence" value="ECO:0007669"/>
    <property type="project" value="TreeGrafter"/>
</dbReference>
<proteinExistence type="inferred from homology"/>
<dbReference type="InterPro" id="IPR039424">
    <property type="entry name" value="SBP_5"/>
</dbReference>
<dbReference type="PANTHER" id="PTHR30290:SF64">
    <property type="entry name" value="ABC TRANSPORTER PERIPLASMIC BINDING PROTEIN"/>
    <property type="match status" value="1"/>
</dbReference>
<evidence type="ECO:0000256" key="4">
    <source>
        <dbReference type="SAM" id="SignalP"/>
    </source>
</evidence>
<feature type="chain" id="PRO_5003535122" evidence="4">
    <location>
        <begin position="25"/>
        <end position="611"/>
    </location>
</feature>
<feature type="signal peptide" evidence="4">
    <location>
        <begin position="1"/>
        <end position="24"/>
    </location>
</feature>
<feature type="domain" description="Solute-binding protein family 5" evidence="5">
    <location>
        <begin position="109"/>
        <end position="506"/>
    </location>
</feature>
<comment type="subcellular location">
    <subcellularLocation>
        <location evidence="1">Periplasm</location>
    </subcellularLocation>
</comment>
<name>H0HSR3_9HYPH</name>
<gene>
    <name evidence="6" type="ORF">MAXJ12_16021</name>
</gene>
<dbReference type="Gene3D" id="3.40.190.10">
    <property type="entry name" value="Periplasmic binding protein-like II"/>
    <property type="match status" value="1"/>
</dbReference>
<protein>
    <submittedName>
        <fullName evidence="6">Family 5 extracellular solute-binding protein</fullName>
    </submittedName>
</protein>
<dbReference type="SUPFAM" id="SSF53850">
    <property type="entry name" value="Periplasmic binding protein-like II"/>
    <property type="match status" value="1"/>
</dbReference>
<dbReference type="CDD" id="cd08497">
    <property type="entry name" value="MbnE-like"/>
    <property type="match status" value="1"/>
</dbReference>
<keyword evidence="3 4" id="KW-0732">Signal</keyword>
<evidence type="ECO:0000259" key="5">
    <source>
        <dbReference type="Pfam" id="PF00496"/>
    </source>
</evidence>
<evidence type="ECO:0000256" key="3">
    <source>
        <dbReference type="ARBA" id="ARBA00022729"/>
    </source>
</evidence>
<evidence type="ECO:0000256" key="1">
    <source>
        <dbReference type="ARBA" id="ARBA00004418"/>
    </source>
</evidence>
<dbReference type="OrthoDB" id="9803988at2"/>
<keyword evidence="7" id="KW-1185">Reference proteome</keyword>
<reference evidence="6 7" key="1">
    <citation type="journal article" date="2012" name="J. Bacteriol.">
        <title>Draft Genome Sequence of Mesorhizobium alhagi CCNWXJ12-2T, a Novel Salt-Resistant Species Isolated from the Desert of Northwestern China.</title>
        <authorList>
            <person name="Zhou M."/>
            <person name="Chen W."/>
            <person name="Chen H."/>
            <person name="Wei G."/>
        </authorList>
    </citation>
    <scope>NUCLEOTIDE SEQUENCE [LARGE SCALE GENOMIC DNA]</scope>
    <source>
        <strain evidence="6 7">CCNWXJ12-2</strain>
    </source>
</reference>
<dbReference type="Pfam" id="PF00496">
    <property type="entry name" value="SBP_bac_5"/>
    <property type="match status" value="1"/>
</dbReference>
<dbReference type="EMBL" id="AHAM01000131">
    <property type="protein sequence ID" value="EHK56251.1"/>
    <property type="molecule type" value="Genomic_DNA"/>
</dbReference>
<dbReference type="PATRIC" id="fig|1107882.3.peg.3120"/>